<dbReference type="SUPFAM" id="SSF52283">
    <property type="entry name" value="Formate/glycerate dehydrogenase catalytic domain-like"/>
    <property type="match status" value="1"/>
</dbReference>
<proteinExistence type="predicted"/>
<evidence type="ECO:0000313" key="5">
    <source>
        <dbReference type="Proteomes" id="UP001597083"/>
    </source>
</evidence>
<organism evidence="4 5">
    <name type="scientific">Actinomadura adrarensis</name>
    <dbReference type="NCBI Taxonomy" id="1819600"/>
    <lineage>
        <taxon>Bacteria</taxon>
        <taxon>Bacillati</taxon>
        <taxon>Actinomycetota</taxon>
        <taxon>Actinomycetes</taxon>
        <taxon>Streptosporangiales</taxon>
        <taxon>Thermomonosporaceae</taxon>
        <taxon>Actinomadura</taxon>
    </lineage>
</organism>
<keyword evidence="1" id="KW-0560">Oxidoreductase</keyword>
<dbReference type="Gene3D" id="3.40.50.720">
    <property type="entry name" value="NAD(P)-binding Rossmann-like Domain"/>
    <property type="match status" value="1"/>
</dbReference>
<evidence type="ECO:0000256" key="1">
    <source>
        <dbReference type="ARBA" id="ARBA00023002"/>
    </source>
</evidence>
<dbReference type="InterPro" id="IPR006139">
    <property type="entry name" value="D-isomer_2_OHA_DH_cat_dom"/>
</dbReference>
<keyword evidence="5" id="KW-1185">Reference proteome</keyword>
<reference evidence="5" key="1">
    <citation type="journal article" date="2019" name="Int. J. Syst. Evol. Microbiol.">
        <title>The Global Catalogue of Microorganisms (GCM) 10K type strain sequencing project: providing services to taxonomists for standard genome sequencing and annotation.</title>
        <authorList>
            <consortium name="The Broad Institute Genomics Platform"/>
            <consortium name="The Broad Institute Genome Sequencing Center for Infectious Disease"/>
            <person name="Wu L."/>
            <person name="Ma J."/>
        </authorList>
    </citation>
    <scope>NUCLEOTIDE SEQUENCE [LARGE SCALE GENOMIC DNA]</scope>
    <source>
        <strain evidence="5">JCM 31696</strain>
    </source>
</reference>
<keyword evidence="2" id="KW-0520">NAD</keyword>
<evidence type="ECO:0000313" key="4">
    <source>
        <dbReference type="EMBL" id="MFD0857315.1"/>
    </source>
</evidence>
<dbReference type="Proteomes" id="UP001597083">
    <property type="component" value="Unassembled WGS sequence"/>
</dbReference>
<dbReference type="EMBL" id="JBHTIR010004401">
    <property type="protein sequence ID" value="MFD0857315.1"/>
    <property type="molecule type" value="Genomic_DNA"/>
</dbReference>
<dbReference type="PANTHER" id="PTHR10996:SF178">
    <property type="entry name" value="2-HYDROXYACID DEHYDROGENASE YGL185C-RELATED"/>
    <property type="match status" value="1"/>
</dbReference>
<gene>
    <name evidence="4" type="ORF">ACFQ07_34245</name>
</gene>
<comment type="caution">
    <text evidence="4">The sequence shown here is derived from an EMBL/GenBank/DDBJ whole genome shotgun (WGS) entry which is preliminary data.</text>
</comment>
<dbReference type="Pfam" id="PF00389">
    <property type="entry name" value="2-Hacid_dh"/>
    <property type="match status" value="1"/>
</dbReference>
<feature type="domain" description="D-isomer specific 2-hydroxyacid dehydrogenase catalytic" evidence="3">
    <location>
        <begin position="30"/>
        <end position="143"/>
    </location>
</feature>
<evidence type="ECO:0000256" key="2">
    <source>
        <dbReference type="ARBA" id="ARBA00023027"/>
    </source>
</evidence>
<sequence>MLHTLRAVVALGELRGNPYFTARAAELFAQTVYLPARPDAAGLKEALDGFDVVIVGARARITSDLLTEATRAQIVGTLSIGTDHLDMPALEQRDIKVFNSPTANVRAVAEHNVALAFALAKRLKDGDLATLPDQRQVVYTDNAYGGESTTNPDHVAMVNETFAMLQGESLNVRDTQALIRKALKERWT</sequence>
<protein>
    <submittedName>
        <fullName evidence="4">Scr1 family TA system antitoxin-like transcriptional regulator</fullName>
    </submittedName>
</protein>
<name>A0ABW3CRX4_9ACTN</name>
<evidence type="ECO:0000259" key="3">
    <source>
        <dbReference type="Pfam" id="PF00389"/>
    </source>
</evidence>
<dbReference type="PANTHER" id="PTHR10996">
    <property type="entry name" value="2-HYDROXYACID DEHYDROGENASE-RELATED"/>
    <property type="match status" value="1"/>
</dbReference>
<dbReference type="InterPro" id="IPR050223">
    <property type="entry name" value="D-isomer_2-hydroxyacid_DH"/>
</dbReference>
<accession>A0ABW3CRX4</accession>